<feature type="transmembrane region" description="Helical" evidence="2">
    <location>
        <begin position="52"/>
        <end position="74"/>
    </location>
</feature>
<sequence length="158" mass="17471">MPALPELSPSHIAIGLQDRAASALFTRDFRVWVYDDDDDDYYHRDRRLSKEMIAVIVAAILVVAAIIAGIFYLVKRKRQSRSGHGYAHTSDSAPLMMGQPDTNPYNHNAGPQYPTVAYNSPEITAGYVAGAPQHDMAARQGPDQTPWGENPPTYNEAK</sequence>
<keyword evidence="2" id="KW-0472">Membrane</keyword>
<keyword evidence="2" id="KW-0812">Transmembrane</keyword>
<proteinExistence type="predicted"/>
<name>A0A8H4XNT3_9HYPO</name>
<evidence type="ECO:0000313" key="3">
    <source>
        <dbReference type="EMBL" id="KAF4981725.1"/>
    </source>
</evidence>
<evidence type="ECO:0000256" key="1">
    <source>
        <dbReference type="SAM" id="MobiDB-lite"/>
    </source>
</evidence>
<evidence type="ECO:0000256" key="2">
    <source>
        <dbReference type="SAM" id="Phobius"/>
    </source>
</evidence>
<keyword evidence="2" id="KW-1133">Transmembrane helix</keyword>
<protein>
    <submittedName>
        <fullName evidence="3">Uncharacterized protein</fullName>
    </submittedName>
</protein>
<organism evidence="3 4">
    <name type="scientific">Fusarium zealandicum</name>
    <dbReference type="NCBI Taxonomy" id="1053134"/>
    <lineage>
        <taxon>Eukaryota</taxon>
        <taxon>Fungi</taxon>
        <taxon>Dikarya</taxon>
        <taxon>Ascomycota</taxon>
        <taxon>Pezizomycotina</taxon>
        <taxon>Sordariomycetes</taxon>
        <taxon>Hypocreomycetidae</taxon>
        <taxon>Hypocreales</taxon>
        <taxon>Nectriaceae</taxon>
        <taxon>Fusarium</taxon>
        <taxon>Fusarium staphyleae species complex</taxon>
    </lineage>
</organism>
<feature type="region of interest" description="Disordered" evidence="1">
    <location>
        <begin position="83"/>
        <end position="102"/>
    </location>
</feature>
<keyword evidence="4" id="KW-1185">Reference proteome</keyword>
<dbReference type="EMBL" id="JABEYC010000153">
    <property type="protein sequence ID" value="KAF4981725.1"/>
    <property type="molecule type" value="Genomic_DNA"/>
</dbReference>
<dbReference type="AlphaFoldDB" id="A0A8H4XNT3"/>
<dbReference type="CDD" id="cd12087">
    <property type="entry name" value="TM_EGFR-like"/>
    <property type="match status" value="1"/>
</dbReference>
<feature type="region of interest" description="Disordered" evidence="1">
    <location>
        <begin position="130"/>
        <end position="158"/>
    </location>
</feature>
<reference evidence="3" key="1">
    <citation type="journal article" date="2020" name="BMC Genomics">
        <title>Correction to: Identification and distribution of gene clusters required for synthesis of sphingolipid metabolism inhibitors in diverse species of the filamentous fungus Fusarium.</title>
        <authorList>
            <person name="Kim H.S."/>
            <person name="Lohmar J.M."/>
            <person name="Busman M."/>
            <person name="Brown D.W."/>
            <person name="Naumann T.A."/>
            <person name="Divon H.H."/>
            <person name="Lysoe E."/>
            <person name="Uhlig S."/>
            <person name="Proctor R.H."/>
        </authorList>
    </citation>
    <scope>NUCLEOTIDE SEQUENCE</scope>
    <source>
        <strain evidence="3">NRRL 22465</strain>
    </source>
</reference>
<evidence type="ECO:0000313" key="4">
    <source>
        <dbReference type="Proteomes" id="UP000635477"/>
    </source>
</evidence>
<reference evidence="3" key="2">
    <citation type="submission" date="2020-05" db="EMBL/GenBank/DDBJ databases">
        <authorList>
            <person name="Kim H.-S."/>
            <person name="Proctor R.H."/>
            <person name="Brown D.W."/>
        </authorList>
    </citation>
    <scope>NUCLEOTIDE SEQUENCE</scope>
    <source>
        <strain evidence="3">NRRL 22465</strain>
    </source>
</reference>
<comment type="caution">
    <text evidence="3">The sequence shown here is derived from an EMBL/GenBank/DDBJ whole genome shotgun (WGS) entry which is preliminary data.</text>
</comment>
<accession>A0A8H4XNT3</accession>
<gene>
    <name evidence="3" type="ORF">FZEAL_2527</name>
</gene>
<dbReference type="Proteomes" id="UP000635477">
    <property type="component" value="Unassembled WGS sequence"/>
</dbReference>